<gene>
    <name evidence="2" type="ORF">ACFSOY_03775</name>
</gene>
<proteinExistence type="predicted"/>
<sequence>MKSKQKIWLGMLVSIISIAVLFVVKSLFGSQAVDVLGFGFLIGLSYAALCK</sequence>
<dbReference type="EMBL" id="JBHUIO010000002">
    <property type="protein sequence ID" value="MFD2169137.1"/>
    <property type="molecule type" value="Genomic_DNA"/>
</dbReference>
<feature type="transmembrane region" description="Helical" evidence="1">
    <location>
        <begin position="30"/>
        <end position="49"/>
    </location>
</feature>
<protein>
    <submittedName>
        <fullName evidence="2">Uncharacterized protein</fullName>
    </submittedName>
</protein>
<feature type="transmembrane region" description="Helical" evidence="1">
    <location>
        <begin position="7"/>
        <end position="24"/>
    </location>
</feature>
<name>A0ABW4ZT37_9BACL</name>
<evidence type="ECO:0000313" key="3">
    <source>
        <dbReference type="Proteomes" id="UP001597343"/>
    </source>
</evidence>
<accession>A0ABW4ZT37</accession>
<dbReference type="Proteomes" id="UP001597343">
    <property type="component" value="Unassembled WGS sequence"/>
</dbReference>
<evidence type="ECO:0000256" key="1">
    <source>
        <dbReference type="SAM" id="Phobius"/>
    </source>
</evidence>
<keyword evidence="1" id="KW-1133">Transmembrane helix</keyword>
<organism evidence="2 3">
    <name type="scientific">Tumebacillus lipolyticus</name>
    <dbReference type="NCBI Taxonomy" id="1280370"/>
    <lineage>
        <taxon>Bacteria</taxon>
        <taxon>Bacillati</taxon>
        <taxon>Bacillota</taxon>
        <taxon>Bacilli</taxon>
        <taxon>Bacillales</taxon>
        <taxon>Alicyclobacillaceae</taxon>
        <taxon>Tumebacillus</taxon>
    </lineage>
</organism>
<evidence type="ECO:0000313" key="2">
    <source>
        <dbReference type="EMBL" id="MFD2169137.1"/>
    </source>
</evidence>
<keyword evidence="1" id="KW-0812">Transmembrane</keyword>
<keyword evidence="1" id="KW-0472">Membrane</keyword>
<dbReference type="RefSeq" id="WP_386044187.1">
    <property type="nucleotide sequence ID" value="NZ_JBHUIO010000002.1"/>
</dbReference>
<reference evidence="3" key="1">
    <citation type="journal article" date="2019" name="Int. J. Syst. Evol. Microbiol.">
        <title>The Global Catalogue of Microorganisms (GCM) 10K type strain sequencing project: providing services to taxonomists for standard genome sequencing and annotation.</title>
        <authorList>
            <consortium name="The Broad Institute Genomics Platform"/>
            <consortium name="The Broad Institute Genome Sequencing Center for Infectious Disease"/>
            <person name="Wu L."/>
            <person name="Ma J."/>
        </authorList>
    </citation>
    <scope>NUCLEOTIDE SEQUENCE [LARGE SCALE GENOMIC DNA]</scope>
    <source>
        <strain evidence="3">CGMCC 1.13574</strain>
    </source>
</reference>
<comment type="caution">
    <text evidence="2">The sequence shown here is derived from an EMBL/GenBank/DDBJ whole genome shotgun (WGS) entry which is preliminary data.</text>
</comment>
<keyword evidence="3" id="KW-1185">Reference proteome</keyword>